<dbReference type="AlphaFoldDB" id="A0A2Z6MDT3"/>
<accession>A0A2Z6MDT3</accession>
<dbReference type="Proteomes" id="UP000242715">
    <property type="component" value="Unassembled WGS sequence"/>
</dbReference>
<gene>
    <name evidence="1" type="ORF">TSUD_295820</name>
</gene>
<reference evidence="2" key="1">
    <citation type="journal article" date="2017" name="Front. Plant Sci.">
        <title>Climate Clever Clovers: New Paradigm to Reduce the Environmental Footprint of Ruminants by Breeding Low Methanogenic Forages Utilizing Haplotype Variation.</title>
        <authorList>
            <person name="Kaur P."/>
            <person name="Appels R."/>
            <person name="Bayer P.E."/>
            <person name="Keeble-Gagnere G."/>
            <person name="Wang J."/>
            <person name="Hirakawa H."/>
            <person name="Shirasawa K."/>
            <person name="Vercoe P."/>
            <person name="Stefanova K."/>
            <person name="Durmic Z."/>
            <person name="Nichols P."/>
            <person name="Revell C."/>
            <person name="Isobe S.N."/>
            <person name="Edwards D."/>
            <person name="Erskine W."/>
        </authorList>
    </citation>
    <scope>NUCLEOTIDE SEQUENCE [LARGE SCALE GENOMIC DNA]</scope>
    <source>
        <strain evidence="2">cv. Daliak</strain>
    </source>
</reference>
<evidence type="ECO:0000313" key="1">
    <source>
        <dbReference type="EMBL" id="GAU28143.1"/>
    </source>
</evidence>
<protein>
    <submittedName>
        <fullName evidence="1">Uncharacterized protein</fullName>
    </submittedName>
</protein>
<organism evidence="1 2">
    <name type="scientific">Trifolium subterraneum</name>
    <name type="common">Subterranean clover</name>
    <dbReference type="NCBI Taxonomy" id="3900"/>
    <lineage>
        <taxon>Eukaryota</taxon>
        <taxon>Viridiplantae</taxon>
        <taxon>Streptophyta</taxon>
        <taxon>Embryophyta</taxon>
        <taxon>Tracheophyta</taxon>
        <taxon>Spermatophyta</taxon>
        <taxon>Magnoliopsida</taxon>
        <taxon>eudicotyledons</taxon>
        <taxon>Gunneridae</taxon>
        <taxon>Pentapetalae</taxon>
        <taxon>rosids</taxon>
        <taxon>fabids</taxon>
        <taxon>Fabales</taxon>
        <taxon>Fabaceae</taxon>
        <taxon>Papilionoideae</taxon>
        <taxon>50 kb inversion clade</taxon>
        <taxon>NPAAA clade</taxon>
        <taxon>Hologalegina</taxon>
        <taxon>IRL clade</taxon>
        <taxon>Trifolieae</taxon>
        <taxon>Trifolium</taxon>
    </lineage>
</organism>
<evidence type="ECO:0000313" key="2">
    <source>
        <dbReference type="Proteomes" id="UP000242715"/>
    </source>
</evidence>
<proteinExistence type="predicted"/>
<sequence>MEEVIYGLIMESFEEVSYSFEISRTYSLYINPVVAGPRSGESVFSSPHRGV</sequence>
<name>A0A2Z6MDT3_TRISU</name>
<dbReference type="EMBL" id="DF973368">
    <property type="protein sequence ID" value="GAU28143.1"/>
    <property type="molecule type" value="Genomic_DNA"/>
</dbReference>
<keyword evidence="2" id="KW-1185">Reference proteome</keyword>